<feature type="transmembrane region" description="Helical" evidence="1">
    <location>
        <begin position="259"/>
        <end position="282"/>
    </location>
</feature>
<accession>A0A367FH36</accession>
<feature type="transmembrane region" description="Helical" evidence="1">
    <location>
        <begin position="35"/>
        <end position="51"/>
    </location>
</feature>
<organism evidence="2 3">
    <name type="scientific">Streptomyces diacarni</name>
    <dbReference type="NCBI Taxonomy" id="2800381"/>
    <lineage>
        <taxon>Bacteria</taxon>
        <taxon>Bacillati</taxon>
        <taxon>Actinomycetota</taxon>
        <taxon>Actinomycetes</taxon>
        <taxon>Kitasatosporales</taxon>
        <taxon>Streptomycetaceae</taxon>
        <taxon>Streptomyces</taxon>
    </lineage>
</organism>
<feature type="transmembrane region" description="Helical" evidence="1">
    <location>
        <begin position="101"/>
        <end position="124"/>
    </location>
</feature>
<evidence type="ECO:0000313" key="2">
    <source>
        <dbReference type="EMBL" id="RCG29152.1"/>
    </source>
</evidence>
<proteinExistence type="predicted"/>
<keyword evidence="1" id="KW-0812">Transmembrane</keyword>
<dbReference type="Pfam" id="PF06166">
    <property type="entry name" value="DUF979"/>
    <property type="match status" value="1"/>
</dbReference>
<comment type="caution">
    <text evidence="2">The sequence shown here is derived from an EMBL/GenBank/DDBJ whole genome shotgun (WGS) entry which is preliminary data.</text>
</comment>
<gene>
    <name evidence="2" type="ORF">DTL70_00845</name>
</gene>
<evidence type="ECO:0000313" key="3">
    <source>
        <dbReference type="Proteomes" id="UP000252914"/>
    </source>
</evidence>
<feature type="transmembrane region" description="Helical" evidence="1">
    <location>
        <begin position="214"/>
        <end position="247"/>
    </location>
</feature>
<feature type="transmembrane region" description="Helical" evidence="1">
    <location>
        <begin position="136"/>
        <end position="155"/>
    </location>
</feature>
<evidence type="ECO:0000256" key="1">
    <source>
        <dbReference type="SAM" id="Phobius"/>
    </source>
</evidence>
<feature type="transmembrane region" description="Helical" evidence="1">
    <location>
        <begin position="176"/>
        <end position="194"/>
    </location>
</feature>
<dbReference type="RefSeq" id="WP_114019861.1">
    <property type="nucleotide sequence ID" value="NZ_QOIN01000021.1"/>
</dbReference>
<reference evidence="2 3" key="1">
    <citation type="submission" date="2018-06" db="EMBL/GenBank/DDBJ databases">
        <title>Streptomyces reniochalinae sp. nov. and Streptomyces diacarnus sp. nov. from marine sponges.</title>
        <authorList>
            <person name="Li L."/>
        </authorList>
    </citation>
    <scope>NUCLEOTIDE SEQUENCE [LARGE SCALE GENOMIC DNA]</scope>
    <source>
        <strain evidence="2 3">LHW51701</strain>
    </source>
</reference>
<name>A0A367FH36_9ACTN</name>
<feature type="transmembrane region" description="Helical" evidence="1">
    <location>
        <begin position="6"/>
        <end position="23"/>
    </location>
</feature>
<protein>
    <submittedName>
        <fullName evidence="2">DUF979 domain-containing protein</fullName>
    </submittedName>
</protein>
<sequence length="322" mass="33880">MIKSEWFFWLVGAVFVIMAAQMLRDRTNPKRHGTAAFWGLLGVCFFYSTWVNEKSLPAEPLGVAVLGLICIGGFNLTGKGVPQTTSESERASLAARFGAKLFIPALTIPLVAMVCAVLVAKVRIGGSPVLEEGSETILGLGLGAIVALAVGMWVLRERRVSVPLHAGRGLLESMGWALLLPQLLAVLGAIFQAAGVGTQVREITESILPDGQKLAAVALYCAGMFVFTVIMGNAFAAFPVMTAAVGWPVLIEQMNGDPAAVLAVGMLAGFCGTLCTPMAANFNLVPAALLELKDQYGPIKAQAPTAVALLACNIAIVYLFAF</sequence>
<feature type="transmembrane region" description="Helical" evidence="1">
    <location>
        <begin position="302"/>
        <end position="321"/>
    </location>
</feature>
<dbReference type="AlphaFoldDB" id="A0A367FH36"/>
<keyword evidence="3" id="KW-1185">Reference proteome</keyword>
<feature type="transmembrane region" description="Helical" evidence="1">
    <location>
        <begin position="63"/>
        <end position="81"/>
    </location>
</feature>
<keyword evidence="1" id="KW-0472">Membrane</keyword>
<keyword evidence="1" id="KW-1133">Transmembrane helix</keyword>
<dbReference type="Proteomes" id="UP000252914">
    <property type="component" value="Unassembled WGS sequence"/>
</dbReference>
<dbReference type="EMBL" id="QOIN01000021">
    <property type="protein sequence ID" value="RCG29152.1"/>
    <property type="molecule type" value="Genomic_DNA"/>
</dbReference>
<dbReference type="InterPro" id="IPR009323">
    <property type="entry name" value="DUF979"/>
</dbReference>